<proteinExistence type="predicted"/>
<name>A0A7X1J3N5_9ACTN</name>
<comment type="caution">
    <text evidence="1">The sequence shown here is derived from an EMBL/GenBank/DDBJ whole genome shotgun (WGS) entry which is preliminary data.</text>
</comment>
<sequence>MGRPGQLTKPNLPPGSHRDLISLLHHLHLLAGLLSVRTIAELARRSPSTVHKALTGTELPDLHVVMAIALVLADAARSDDRDRILDDVDSRVEAMWLEAQREGRPPAPKTVQSVVEETWAEFSRGENPWANVILNPVDYSQLARCPILSVSLRSGLVTVLVSTPDWDALGTVEDPQEWHLLFQTAVIKKLDYFLHVWIKLVPGFDTVANPCPRLTPVAPRTA</sequence>
<evidence type="ECO:0000313" key="1">
    <source>
        <dbReference type="EMBL" id="MBC2901107.1"/>
    </source>
</evidence>
<dbReference type="Proteomes" id="UP000584670">
    <property type="component" value="Unassembled WGS sequence"/>
</dbReference>
<reference evidence="1 2" key="1">
    <citation type="submission" date="2020-08" db="EMBL/GenBank/DDBJ databases">
        <title>Streptomyces sp. PSKA01 genome sequencing and assembly.</title>
        <authorList>
            <person name="Mandal S."/>
            <person name="Maiti P.K."/>
            <person name="Das P."/>
        </authorList>
    </citation>
    <scope>NUCLEOTIDE SEQUENCE [LARGE SCALE GENOMIC DNA]</scope>
    <source>
        <strain evidence="1 2">PSKA01</strain>
    </source>
</reference>
<accession>A0A7X1J3N5</accession>
<gene>
    <name evidence="1" type="ORF">H4N64_05725</name>
</gene>
<dbReference type="AlphaFoldDB" id="A0A7X1J3N5"/>
<evidence type="ECO:0000313" key="2">
    <source>
        <dbReference type="Proteomes" id="UP000584670"/>
    </source>
</evidence>
<dbReference type="RefSeq" id="WP_186280987.1">
    <property type="nucleotide sequence ID" value="NZ_JACMSF010000004.1"/>
</dbReference>
<dbReference type="EMBL" id="JACMSF010000004">
    <property type="protein sequence ID" value="MBC2901107.1"/>
    <property type="molecule type" value="Genomic_DNA"/>
</dbReference>
<keyword evidence="2" id="KW-1185">Reference proteome</keyword>
<organism evidence="1 2">
    <name type="scientific">Streptomyces cupreus</name>
    <dbReference type="NCBI Taxonomy" id="2759956"/>
    <lineage>
        <taxon>Bacteria</taxon>
        <taxon>Bacillati</taxon>
        <taxon>Actinomycetota</taxon>
        <taxon>Actinomycetes</taxon>
        <taxon>Kitasatosporales</taxon>
        <taxon>Streptomycetaceae</taxon>
        <taxon>Streptomyces</taxon>
    </lineage>
</organism>
<protein>
    <submittedName>
        <fullName evidence="1">Uncharacterized protein</fullName>
    </submittedName>
</protein>